<sequence length="125" mass="14364">MVCALYLNVQTRIEQWRLLQRISCEENYPQVVQMLYEIRHKWAKPYFKRVFCAKMTSKQRIESANHMLKNYVHPGCQMHMFVVAELAANYWAGWAGQTEIASAHGLAVIGAGVAKLGGPWPMLPR</sequence>
<organism evidence="2 3">
    <name type="scientific">Aegilops tauschii subsp. strangulata</name>
    <name type="common">Goatgrass</name>
    <dbReference type="NCBI Taxonomy" id="200361"/>
    <lineage>
        <taxon>Eukaryota</taxon>
        <taxon>Viridiplantae</taxon>
        <taxon>Streptophyta</taxon>
        <taxon>Embryophyta</taxon>
        <taxon>Tracheophyta</taxon>
        <taxon>Spermatophyta</taxon>
        <taxon>Magnoliopsida</taxon>
        <taxon>Liliopsida</taxon>
        <taxon>Poales</taxon>
        <taxon>Poaceae</taxon>
        <taxon>BOP clade</taxon>
        <taxon>Pooideae</taxon>
        <taxon>Triticodae</taxon>
        <taxon>Triticeae</taxon>
        <taxon>Triticinae</taxon>
        <taxon>Aegilops</taxon>
    </lineage>
</organism>
<evidence type="ECO:0000313" key="3">
    <source>
        <dbReference type="Proteomes" id="UP000015105"/>
    </source>
</evidence>
<dbReference type="PANTHER" id="PTHR31669">
    <property type="entry name" value="PROTEIN FAR1-RELATED SEQUENCE 10-RELATED"/>
    <property type="match status" value="1"/>
</dbReference>
<keyword evidence="1" id="KW-0539">Nucleus</keyword>
<protein>
    <recommendedName>
        <fullName evidence="1">Protein FAR1-RELATED SEQUENCE</fullName>
    </recommendedName>
</protein>
<dbReference type="Gramene" id="AET1Gv20271300.16">
    <property type="protein sequence ID" value="AET1Gv20271300.16"/>
    <property type="gene ID" value="AET1Gv20271300"/>
</dbReference>
<reference evidence="3" key="1">
    <citation type="journal article" date="2014" name="Science">
        <title>Ancient hybridizations among the ancestral genomes of bread wheat.</title>
        <authorList>
            <consortium name="International Wheat Genome Sequencing Consortium,"/>
            <person name="Marcussen T."/>
            <person name="Sandve S.R."/>
            <person name="Heier L."/>
            <person name="Spannagl M."/>
            <person name="Pfeifer M."/>
            <person name="Jakobsen K.S."/>
            <person name="Wulff B.B."/>
            <person name="Steuernagel B."/>
            <person name="Mayer K.F."/>
            <person name="Olsen O.A."/>
        </authorList>
    </citation>
    <scope>NUCLEOTIDE SEQUENCE [LARGE SCALE GENOMIC DNA]</scope>
    <source>
        <strain evidence="3">cv. AL8/78</strain>
    </source>
</reference>
<dbReference type="AlphaFoldDB" id="A0A452Y387"/>
<dbReference type="GO" id="GO:0005634">
    <property type="term" value="C:nucleus"/>
    <property type="evidence" value="ECO:0007669"/>
    <property type="project" value="UniProtKB-SubCell"/>
</dbReference>
<comment type="subcellular location">
    <subcellularLocation>
        <location evidence="1">Nucleus</location>
    </subcellularLocation>
</comment>
<dbReference type="InterPro" id="IPR031052">
    <property type="entry name" value="FHY3/FAR1"/>
</dbReference>
<reference evidence="2" key="3">
    <citation type="journal article" date="2017" name="Nature">
        <title>Genome sequence of the progenitor of the wheat D genome Aegilops tauschii.</title>
        <authorList>
            <person name="Luo M.C."/>
            <person name="Gu Y.Q."/>
            <person name="Puiu D."/>
            <person name="Wang H."/>
            <person name="Twardziok S.O."/>
            <person name="Deal K.R."/>
            <person name="Huo N."/>
            <person name="Zhu T."/>
            <person name="Wang L."/>
            <person name="Wang Y."/>
            <person name="McGuire P.E."/>
            <person name="Liu S."/>
            <person name="Long H."/>
            <person name="Ramasamy R.K."/>
            <person name="Rodriguez J.C."/>
            <person name="Van S.L."/>
            <person name="Yuan L."/>
            <person name="Wang Z."/>
            <person name="Xia Z."/>
            <person name="Xiao L."/>
            <person name="Anderson O.D."/>
            <person name="Ouyang S."/>
            <person name="Liang Y."/>
            <person name="Zimin A.V."/>
            <person name="Pertea G."/>
            <person name="Qi P."/>
            <person name="Bennetzen J.L."/>
            <person name="Dai X."/>
            <person name="Dawson M.W."/>
            <person name="Muller H.G."/>
            <person name="Kugler K."/>
            <person name="Rivarola-Duarte L."/>
            <person name="Spannagl M."/>
            <person name="Mayer K.F.X."/>
            <person name="Lu F.H."/>
            <person name="Bevan M.W."/>
            <person name="Leroy P."/>
            <person name="Li P."/>
            <person name="You F.M."/>
            <person name="Sun Q."/>
            <person name="Liu Z."/>
            <person name="Lyons E."/>
            <person name="Wicker T."/>
            <person name="Salzberg S.L."/>
            <person name="Devos K.M."/>
            <person name="Dvorak J."/>
        </authorList>
    </citation>
    <scope>NUCLEOTIDE SEQUENCE [LARGE SCALE GENOMIC DNA]</scope>
    <source>
        <strain evidence="2">cv. AL8/78</strain>
    </source>
</reference>
<keyword evidence="1" id="KW-0862">Zinc</keyword>
<evidence type="ECO:0000313" key="2">
    <source>
        <dbReference type="EnsemblPlants" id="AET1Gv20271300.16"/>
    </source>
</evidence>
<reference evidence="2" key="5">
    <citation type="journal article" date="2021" name="G3 (Bethesda)">
        <title>Aegilops tauschii genome assembly Aet v5.0 features greater sequence contiguity and improved annotation.</title>
        <authorList>
            <person name="Wang L."/>
            <person name="Zhu T."/>
            <person name="Rodriguez J.C."/>
            <person name="Deal K.R."/>
            <person name="Dubcovsky J."/>
            <person name="McGuire P.E."/>
            <person name="Lux T."/>
            <person name="Spannagl M."/>
            <person name="Mayer K.F.X."/>
            <person name="Baldrich P."/>
            <person name="Meyers B.C."/>
            <person name="Huo N."/>
            <person name="Gu Y.Q."/>
            <person name="Zhou H."/>
            <person name="Devos K.M."/>
            <person name="Bennetzen J.L."/>
            <person name="Unver T."/>
            <person name="Budak H."/>
            <person name="Gulick P.J."/>
            <person name="Galiba G."/>
            <person name="Kalapos B."/>
            <person name="Nelson D.R."/>
            <person name="Li P."/>
            <person name="You F.M."/>
            <person name="Luo M.C."/>
            <person name="Dvorak J."/>
        </authorList>
    </citation>
    <scope>NUCLEOTIDE SEQUENCE [LARGE SCALE GENOMIC DNA]</scope>
    <source>
        <strain evidence="2">cv. AL8/78</strain>
    </source>
</reference>
<dbReference type="GO" id="GO:0008270">
    <property type="term" value="F:zinc ion binding"/>
    <property type="evidence" value="ECO:0007669"/>
    <property type="project" value="UniProtKB-UniRule"/>
</dbReference>
<reference evidence="3" key="2">
    <citation type="journal article" date="2017" name="Nat. Plants">
        <title>The Aegilops tauschii genome reveals multiple impacts of transposons.</title>
        <authorList>
            <person name="Zhao G."/>
            <person name="Zou C."/>
            <person name="Li K."/>
            <person name="Wang K."/>
            <person name="Li T."/>
            <person name="Gao L."/>
            <person name="Zhang X."/>
            <person name="Wang H."/>
            <person name="Yang Z."/>
            <person name="Liu X."/>
            <person name="Jiang W."/>
            <person name="Mao L."/>
            <person name="Kong X."/>
            <person name="Jiao Y."/>
            <person name="Jia J."/>
        </authorList>
    </citation>
    <scope>NUCLEOTIDE SEQUENCE [LARGE SCALE GENOMIC DNA]</scope>
    <source>
        <strain evidence="3">cv. AL8/78</strain>
    </source>
</reference>
<keyword evidence="1" id="KW-0863">Zinc-finger</keyword>
<name>A0A452Y387_AEGTS</name>
<keyword evidence="1" id="KW-0479">Metal-binding</keyword>
<comment type="function">
    <text evidence="1">Putative transcription activator involved in regulating light control of development.</text>
</comment>
<keyword evidence="3" id="KW-1185">Reference proteome</keyword>
<dbReference type="EnsemblPlants" id="AET1Gv20271300.16">
    <property type="protein sequence ID" value="AET1Gv20271300.16"/>
    <property type="gene ID" value="AET1Gv20271300"/>
</dbReference>
<proteinExistence type="inferred from homology"/>
<dbReference type="PANTHER" id="PTHR31669:SF307">
    <property type="entry name" value="PROTEIN FAR1-RELATED SEQUENCE"/>
    <property type="match status" value="1"/>
</dbReference>
<comment type="similarity">
    <text evidence="1">Belongs to the FHY3/FAR1 family.</text>
</comment>
<dbReference type="Proteomes" id="UP000015105">
    <property type="component" value="Chromosome 1D"/>
</dbReference>
<reference evidence="2" key="4">
    <citation type="submission" date="2019-03" db="UniProtKB">
        <authorList>
            <consortium name="EnsemblPlants"/>
        </authorList>
    </citation>
    <scope>IDENTIFICATION</scope>
</reference>
<evidence type="ECO:0000256" key="1">
    <source>
        <dbReference type="RuleBase" id="RU367018"/>
    </source>
</evidence>
<dbReference type="GO" id="GO:0006355">
    <property type="term" value="P:regulation of DNA-templated transcription"/>
    <property type="evidence" value="ECO:0007669"/>
    <property type="project" value="UniProtKB-UniRule"/>
</dbReference>
<accession>A0A452Y387</accession>